<evidence type="ECO:0000256" key="10">
    <source>
        <dbReference type="ARBA" id="ARBA00022917"/>
    </source>
</evidence>
<dbReference type="AlphaFoldDB" id="A0A365PZZ4"/>
<keyword evidence="9 12" id="KW-0694">RNA-binding</keyword>
<dbReference type="PANTHER" id="PTHR11777:SF9">
    <property type="entry name" value="ALANINE--TRNA LIGASE, CYTOPLASMIC"/>
    <property type="match status" value="1"/>
</dbReference>
<evidence type="ECO:0000256" key="7">
    <source>
        <dbReference type="ARBA" id="ARBA00022833"/>
    </source>
</evidence>
<dbReference type="FunFam" id="3.30.54.20:FF:000001">
    <property type="entry name" value="Alanine--tRNA ligase"/>
    <property type="match status" value="1"/>
</dbReference>
<comment type="function">
    <text evidence="12">Catalyzes the attachment of alanine to tRNA(Ala) in a two-step reaction: alanine is first activated by ATP to form Ala-AMP and then transferred to the acceptor end of tRNA(Ala). Also edits incorrectly charged Ser-tRNA(Ala) and Gly-tRNA(Ala) via its editing domain.</text>
</comment>
<dbReference type="Gene3D" id="3.10.310.40">
    <property type="match status" value="1"/>
</dbReference>
<keyword evidence="4 12" id="KW-0436">Ligase</keyword>
<dbReference type="InterPro" id="IPR050058">
    <property type="entry name" value="Ala-tRNA_ligase"/>
</dbReference>
<dbReference type="Gene3D" id="3.30.980.10">
    <property type="entry name" value="Threonyl-trna Synthetase, Chain A, domain 2"/>
    <property type="match status" value="1"/>
</dbReference>
<evidence type="ECO:0000313" key="15">
    <source>
        <dbReference type="EMBL" id="QWV15461.1"/>
    </source>
</evidence>
<evidence type="ECO:0000256" key="5">
    <source>
        <dbReference type="ARBA" id="ARBA00022723"/>
    </source>
</evidence>
<feature type="binding site" evidence="12">
    <location>
        <position position="666"/>
    </location>
    <ligand>
        <name>Zn(2+)</name>
        <dbReference type="ChEBI" id="CHEBI:29105"/>
    </ligand>
</feature>
<dbReference type="Proteomes" id="UP000683436">
    <property type="component" value="Chromosome"/>
</dbReference>
<evidence type="ECO:0000256" key="9">
    <source>
        <dbReference type="ARBA" id="ARBA00022884"/>
    </source>
</evidence>
<dbReference type="CDD" id="cd00673">
    <property type="entry name" value="AlaRS_core"/>
    <property type="match status" value="1"/>
</dbReference>
<comment type="domain">
    <text evidence="12">Consists of three domains; the N-terminal catalytic domain, the editing domain and the C-terminal C-Ala domain. The editing domain removes incorrectly charged amino acids, while the C-Ala domain, along with tRNA(Ala), serves as a bridge to cooperatively bring together the editing and aminoacylation centers thus stimulating deacylation of misacylated tRNAs.</text>
</comment>
<dbReference type="InterPro" id="IPR018164">
    <property type="entry name" value="Ala-tRNA-synth_IIc_N"/>
</dbReference>
<dbReference type="FunFam" id="3.30.930.10:FF:000004">
    <property type="entry name" value="Alanine--tRNA ligase"/>
    <property type="match status" value="1"/>
</dbReference>
<dbReference type="GO" id="GO:0000049">
    <property type="term" value="F:tRNA binding"/>
    <property type="evidence" value="ECO:0007669"/>
    <property type="project" value="UniProtKB-KW"/>
</dbReference>
<dbReference type="FunFam" id="3.30.980.10:FF:000004">
    <property type="entry name" value="Alanine--tRNA ligase, cytoplasmic"/>
    <property type="match status" value="1"/>
</dbReference>
<evidence type="ECO:0000256" key="4">
    <source>
        <dbReference type="ARBA" id="ARBA00022598"/>
    </source>
</evidence>
<dbReference type="InterPro" id="IPR002318">
    <property type="entry name" value="Ala-tRNA-lgiase_IIc"/>
</dbReference>
<dbReference type="Gene3D" id="6.10.250.550">
    <property type="match status" value="1"/>
</dbReference>
<dbReference type="SUPFAM" id="SSF101353">
    <property type="entry name" value="Putative anticodon-binding domain of alanyl-tRNA synthetase (AlaRS)"/>
    <property type="match status" value="1"/>
</dbReference>
<keyword evidence="8 12" id="KW-0067">ATP-binding</keyword>
<feature type="binding site" evidence="12">
    <location>
        <position position="670"/>
    </location>
    <ligand>
        <name>Zn(2+)</name>
        <dbReference type="ChEBI" id="CHEBI:29105"/>
    </ligand>
</feature>
<protein>
    <recommendedName>
        <fullName evidence="12">Alanine--tRNA ligase</fullName>
        <ecNumber evidence="12">6.1.1.7</ecNumber>
    </recommendedName>
    <alternativeName>
        <fullName evidence="12">Alanyl-tRNA synthetase</fullName>
        <shortName evidence="12">AlaRS</shortName>
    </alternativeName>
</protein>
<dbReference type="GO" id="GO:0008270">
    <property type="term" value="F:zinc ion binding"/>
    <property type="evidence" value="ECO:0007669"/>
    <property type="project" value="UniProtKB-UniRule"/>
</dbReference>
<dbReference type="SUPFAM" id="SSF55681">
    <property type="entry name" value="Class II aaRS and biotin synthetases"/>
    <property type="match status" value="1"/>
</dbReference>
<dbReference type="InterPro" id="IPR012947">
    <property type="entry name" value="tRNA_SAD"/>
</dbReference>
<organism evidence="16 17">
    <name type="scientific">Stutzerimonas zhaodongensis</name>
    <dbReference type="NCBI Taxonomy" id="1176257"/>
    <lineage>
        <taxon>Bacteria</taxon>
        <taxon>Pseudomonadati</taxon>
        <taxon>Pseudomonadota</taxon>
        <taxon>Gammaproteobacteria</taxon>
        <taxon>Pseudomonadales</taxon>
        <taxon>Pseudomonadaceae</taxon>
        <taxon>Stutzerimonas</taxon>
    </lineage>
</organism>
<dbReference type="SUPFAM" id="SSF50447">
    <property type="entry name" value="Translation proteins"/>
    <property type="match status" value="1"/>
</dbReference>
<keyword evidence="5 12" id="KW-0479">Metal-binding</keyword>
<dbReference type="InterPro" id="IPR023033">
    <property type="entry name" value="Ala_tRNA_ligase_euk/bac"/>
</dbReference>
<dbReference type="EMBL" id="QNTV01000001">
    <property type="protein sequence ID" value="RBA62510.1"/>
    <property type="molecule type" value="Genomic_DNA"/>
</dbReference>
<evidence type="ECO:0000256" key="3">
    <source>
        <dbReference type="ARBA" id="ARBA00022555"/>
    </source>
</evidence>
<evidence type="ECO:0000313" key="18">
    <source>
        <dbReference type="Proteomes" id="UP000683436"/>
    </source>
</evidence>
<evidence type="ECO:0000259" key="14">
    <source>
        <dbReference type="PROSITE" id="PS50860"/>
    </source>
</evidence>
<keyword evidence="12" id="KW-0963">Cytoplasm</keyword>
<comment type="similarity">
    <text evidence="2 12">Belongs to the class-II aminoacyl-tRNA synthetase family.</text>
</comment>
<dbReference type="SUPFAM" id="SSF55186">
    <property type="entry name" value="ThrRS/AlaRS common domain"/>
    <property type="match status" value="1"/>
</dbReference>
<evidence type="ECO:0000256" key="1">
    <source>
        <dbReference type="ARBA" id="ARBA00004496"/>
    </source>
</evidence>
<comment type="cofactor">
    <cofactor evidence="12">
        <name>Zn(2+)</name>
        <dbReference type="ChEBI" id="CHEBI:29105"/>
    </cofactor>
    <text evidence="12">Binds 1 zinc ion per subunit.</text>
</comment>
<dbReference type="FunFam" id="2.40.30.130:FF:000001">
    <property type="entry name" value="Alanine--tRNA ligase"/>
    <property type="match status" value="1"/>
</dbReference>
<keyword evidence="10 12" id="KW-0648">Protein biosynthesis</keyword>
<keyword evidence="3 12" id="KW-0820">tRNA-binding</keyword>
<proteinExistence type="inferred from homology"/>
<dbReference type="GO" id="GO:0002161">
    <property type="term" value="F:aminoacyl-tRNA deacylase activity"/>
    <property type="evidence" value="ECO:0007669"/>
    <property type="project" value="TreeGrafter"/>
</dbReference>
<evidence type="ECO:0000313" key="16">
    <source>
        <dbReference type="EMBL" id="RBA62510.1"/>
    </source>
</evidence>
<dbReference type="InterPro" id="IPR018162">
    <property type="entry name" value="Ala-tRNA-ligase_IIc_anticod-bd"/>
</dbReference>
<dbReference type="Gene3D" id="3.30.930.10">
    <property type="entry name" value="Bira Bifunctional Protein, Domain 2"/>
    <property type="match status" value="1"/>
</dbReference>
<dbReference type="GO" id="GO:0005524">
    <property type="term" value="F:ATP binding"/>
    <property type="evidence" value="ECO:0007669"/>
    <property type="project" value="UniProtKB-UniRule"/>
</dbReference>
<feature type="coiled-coil region" evidence="13">
    <location>
        <begin position="707"/>
        <end position="759"/>
    </location>
</feature>
<gene>
    <name evidence="12 15" type="primary">alaS</name>
    <name evidence="16" type="ORF">DQ403_02765</name>
    <name evidence="15" type="ORF">KQ248_12880</name>
</gene>
<dbReference type="InterPro" id="IPR018165">
    <property type="entry name" value="Ala-tRNA-synth_IIc_core"/>
</dbReference>
<dbReference type="Proteomes" id="UP000252554">
    <property type="component" value="Unassembled WGS sequence"/>
</dbReference>
<dbReference type="HAMAP" id="MF_00036_B">
    <property type="entry name" value="Ala_tRNA_synth_B"/>
    <property type="match status" value="1"/>
</dbReference>
<evidence type="ECO:0000256" key="2">
    <source>
        <dbReference type="ARBA" id="ARBA00008226"/>
    </source>
</evidence>
<comment type="subcellular location">
    <subcellularLocation>
        <location evidence="1 12">Cytoplasm</location>
    </subcellularLocation>
</comment>
<dbReference type="NCBIfam" id="TIGR00344">
    <property type="entry name" value="alaS"/>
    <property type="match status" value="1"/>
</dbReference>
<dbReference type="Pfam" id="PF02272">
    <property type="entry name" value="DHHA1"/>
    <property type="match status" value="1"/>
</dbReference>
<dbReference type="SMART" id="SM00863">
    <property type="entry name" value="tRNA_SAD"/>
    <property type="match status" value="1"/>
</dbReference>
<evidence type="ECO:0000256" key="8">
    <source>
        <dbReference type="ARBA" id="ARBA00022840"/>
    </source>
</evidence>
<accession>A0A365PZZ4</accession>
<feature type="binding site" evidence="12">
    <location>
        <position position="567"/>
    </location>
    <ligand>
        <name>Zn(2+)</name>
        <dbReference type="ChEBI" id="CHEBI:29105"/>
    </ligand>
</feature>
<dbReference type="Pfam" id="PF07973">
    <property type="entry name" value="tRNA_SAD"/>
    <property type="match status" value="1"/>
</dbReference>
<dbReference type="FunFam" id="3.10.310.40:FF:000001">
    <property type="entry name" value="Alanine--tRNA ligase"/>
    <property type="match status" value="1"/>
</dbReference>
<dbReference type="GO" id="GO:0006419">
    <property type="term" value="P:alanyl-tRNA aminoacylation"/>
    <property type="evidence" value="ECO:0007669"/>
    <property type="project" value="UniProtKB-UniRule"/>
</dbReference>
<evidence type="ECO:0000256" key="12">
    <source>
        <dbReference type="HAMAP-Rule" id="MF_00036"/>
    </source>
</evidence>
<dbReference type="InterPro" id="IPR003156">
    <property type="entry name" value="DHHA1_dom"/>
</dbReference>
<dbReference type="GO" id="GO:0045892">
    <property type="term" value="P:negative regulation of DNA-templated transcription"/>
    <property type="evidence" value="ECO:0007669"/>
    <property type="project" value="TreeGrafter"/>
</dbReference>
<keyword evidence="18" id="KW-1185">Reference proteome</keyword>
<dbReference type="EC" id="6.1.1.7" evidence="12"/>
<dbReference type="GO" id="GO:0005829">
    <property type="term" value="C:cytosol"/>
    <property type="evidence" value="ECO:0007669"/>
    <property type="project" value="TreeGrafter"/>
</dbReference>
<comment type="catalytic activity">
    <reaction evidence="12">
        <text>tRNA(Ala) + L-alanine + ATP = L-alanyl-tRNA(Ala) + AMP + diphosphate</text>
        <dbReference type="Rhea" id="RHEA:12540"/>
        <dbReference type="Rhea" id="RHEA-COMP:9657"/>
        <dbReference type="Rhea" id="RHEA-COMP:9923"/>
        <dbReference type="ChEBI" id="CHEBI:30616"/>
        <dbReference type="ChEBI" id="CHEBI:33019"/>
        <dbReference type="ChEBI" id="CHEBI:57972"/>
        <dbReference type="ChEBI" id="CHEBI:78442"/>
        <dbReference type="ChEBI" id="CHEBI:78497"/>
        <dbReference type="ChEBI" id="CHEBI:456215"/>
        <dbReference type="EC" id="6.1.1.7"/>
    </reaction>
</comment>
<dbReference type="GO" id="GO:0004813">
    <property type="term" value="F:alanine-tRNA ligase activity"/>
    <property type="evidence" value="ECO:0007669"/>
    <property type="project" value="UniProtKB-UniRule"/>
</dbReference>
<reference evidence="15 18" key="2">
    <citation type="submission" date="2021-06" db="EMBL/GenBank/DDBJ databases">
        <title>Microbial metabolic specificity influences pelagic lipid remineralization.</title>
        <authorList>
            <person name="Behrendt L."/>
            <person name="Hunter J.E."/>
            <person name="Alcolombri U."/>
            <person name="Smriga S."/>
            <person name="Mincer T."/>
            <person name="Lowenstein D.P."/>
            <person name="Peaudecerf F.J."/>
            <person name="Fernandez V.I."/>
            <person name="Fredricks H."/>
            <person name="Almblad H."/>
            <person name="Harrison J.J."/>
            <person name="Stocker R."/>
            <person name="Van Mooy B.A.S."/>
        </authorList>
    </citation>
    <scope>NUCLEOTIDE SEQUENCE [LARGE SCALE GENOMIC DNA]</scope>
    <source>
        <strain evidence="15 18">A252</strain>
    </source>
</reference>
<feature type="binding site" evidence="12">
    <location>
        <position position="563"/>
    </location>
    <ligand>
        <name>Zn(2+)</name>
        <dbReference type="ChEBI" id="CHEBI:29105"/>
    </ligand>
</feature>
<dbReference type="RefSeq" id="WP_128119170.1">
    <property type="nucleotide sequence ID" value="NZ_CP076683.1"/>
</dbReference>
<dbReference type="PANTHER" id="PTHR11777">
    <property type="entry name" value="ALANYL-TRNA SYNTHETASE"/>
    <property type="match status" value="1"/>
</dbReference>
<dbReference type="EMBL" id="CP076683">
    <property type="protein sequence ID" value="QWV15461.1"/>
    <property type="molecule type" value="Genomic_DNA"/>
</dbReference>
<dbReference type="InterPro" id="IPR018163">
    <property type="entry name" value="Thr/Ala-tRNA-synth_IIc_edit"/>
</dbReference>
<keyword evidence="13" id="KW-0175">Coiled coil</keyword>
<dbReference type="Pfam" id="PF01411">
    <property type="entry name" value="tRNA-synt_2c"/>
    <property type="match status" value="1"/>
</dbReference>
<evidence type="ECO:0000313" key="17">
    <source>
        <dbReference type="Proteomes" id="UP000252554"/>
    </source>
</evidence>
<dbReference type="PROSITE" id="PS50860">
    <property type="entry name" value="AA_TRNA_LIGASE_II_ALA"/>
    <property type="match status" value="1"/>
</dbReference>
<dbReference type="Gene3D" id="3.30.54.20">
    <property type="match status" value="1"/>
</dbReference>
<keyword evidence="7 12" id="KW-0862">Zinc</keyword>
<dbReference type="Gene3D" id="2.40.30.130">
    <property type="match status" value="1"/>
</dbReference>
<dbReference type="InterPro" id="IPR009000">
    <property type="entry name" value="Transl_B-barrel_sf"/>
</dbReference>
<feature type="domain" description="Alanyl-transfer RNA synthetases family profile" evidence="14">
    <location>
        <begin position="1"/>
        <end position="709"/>
    </location>
</feature>
<evidence type="ECO:0000256" key="13">
    <source>
        <dbReference type="SAM" id="Coils"/>
    </source>
</evidence>
<sequence length="875" mass="94552">MKSAEIREAFLRFFEEKGHTRVASSSLIPANDPTLLFTNAGMNQFKDCFLGLEKRAYTRATTSQKCVRAGGKHNDLENVGYTARHHTFFEMLGNFSFGDYFKRDAITFAWEFLTSDKWLSLPKEKLWVTVYASDDEAYDIWTKEVGVPAERMVRIGDNKGAPYASDNFWAMGDTGPCGPCTEIFFDHGDHIWGGPPGSPEEDGDRYIEIWNNVFMQFNRTADGVMHPLPAPSVDTGMGLERISAVLQHVNSNYEIDLFQSLLNAAAQAIGCGSNEGQASLKVVADHIRSCGFLIADGVTPSNEGRGYVLRRIVRRACRHGNKLGAKGSFFHKIVAALVAEMGDAFSELKTQQAHIERVLKTEEEQFAKTLEQGLRILEQDLADLQGSVIPGEVIFKLYDTYGFPMDLTGDIARERELTLDEEGFEREMQAQRERARSASAFGLDYNSLVKVEGETRFTGYLGTSGSGKVLALFKEGMAVQSLSAGEEGVVVLDQTPFYAESGGQVGDCGYLSADGLRFDVRDTSKAGGAFLHHGILDSGSLQVGATVEATVDASVRQSTALNHSATHLLHAALRQILGEHVSQKGSLVDSQRLRFDFSHFEAIKPEQLKVLEDKVNAEIRGNTAVEIEETDIETAKSKGAMALFGEKYGDQVRVLTMGGGFSVELCGGTHVKRTGDIGLFKIISEGGVAAGVRRIEAVTGEQALAYLNTAEEQLKEAASLVKGSRDNVLDKLGAILERNRQLEKELEQLKAKAASATGNDLASSAVEVKGVKTLAARVDGLDGKALLALVDQLKNKLGSGVILLGGVQDEKVVLVAGVTQDLTGRLKAGDLMRQAAAVVGGKGGGRPDMAQGGGSDANRLDEALAIAAAFVEQGV</sequence>
<dbReference type="InterPro" id="IPR045864">
    <property type="entry name" value="aa-tRNA-synth_II/BPL/LPL"/>
</dbReference>
<dbReference type="PRINTS" id="PR00980">
    <property type="entry name" value="TRNASYNTHALA"/>
</dbReference>
<name>A0A365PZZ4_9GAMM</name>
<evidence type="ECO:0000256" key="6">
    <source>
        <dbReference type="ARBA" id="ARBA00022741"/>
    </source>
</evidence>
<reference evidence="16 17" key="1">
    <citation type="submission" date="2018-06" db="EMBL/GenBank/DDBJ databases">
        <title>Whole genome sequencing of four bacterial strains from South Shetland trench revealing bio-synthetic gene clusters.</title>
        <authorList>
            <person name="Abdel-Mageed W.M."/>
            <person name="Lehri B."/>
            <person name="Jarmusch S.A."/>
            <person name="Miranda K."/>
            <person name="Goodfellow M."/>
            <person name="Jaspars M."/>
            <person name="Karlyshev A.V."/>
        </authorList>
    </citation>
    <scope>NUCLEOTIDE SEQUENCE [LARGE SCALE GENOMIC DNA]</scope>
    <source>
        <strain evidence="16 17">SST2</strain>
    </source>
</reference>
<keyword evidence="6 12" id="KW-0547">Nucleotide-binding</keyword>
<keyword evidence="11 12" id="KW-0030">Aminoacyl-tRNA synthetase</keyword>
<evidence type="ECO:0000256" key="11">
    <source>
        <dbReference type="ARBA" id="ARBA00023146"/>
    </source>
</evidence>